<accession>A0AAD2A9B9</accession>
<gene>
    <name evidence="2" type="ORF">FPE_LOCUS31347</name>
</gene>
<sequence length="218" mass="23695">MATEGPSWADQWGAGGIGAMEDENTKSNREVGNNKNAGSTAGLGKAKAAAILGAQKVKNGTSIGINQHKPEECCGNSVKACQCCCKKQRSKRRISPRKNKSAVSFIKDTRRIFKGTIQVYNALLLKTSVIKVKGSQRLLVGARVGEEANDHWLQELEKQHILSDEDEAEETEEAYAWGGEDFGLWGGLDLIGGGFVQTGRFQMCFLPATFIDRLCSKV</sequence>
<dbReference type="AlphaFoldDB" id="A0AAD2A9B9"/>
<evidence type="ECO:0000313" key="2">
    <source>
        <dbReference type="EMBL" id="CAI9783917.1"/>
    </source>
</evidence>
<evidence type="ECO:0000313" key="3">
    <source>
        <dbReference type="Proteomes" id="UP000834106"/>
    </source>
</evidence>
<feature type="region of interest" description="Disordered" evidence="1">
    <location>
        <begin position="1"/>
        <end position="39"/>
    </location>
</feature>
<reference evidence="2" key="1">
    <citation type="submission" date="2023-05" db="EMBL/GenBank/DDBJ databases">
        <authorList>
            <person name="Huff M."/>
        </authorList>
    </citation>
    <scope>NUCLEOTIDE SEQUENCE</scope>
</reference>
<dbReference type="EMBL" id="OU503055">
    <property type="protein sequence ID" value="CAI9783917.1"/>
    <property type="molecule type" value="Genomic_DNA"/>
</dbReference>
<dbReference type="Proteomes" id="UP000834106">
    <property type="component" value="Chromosome 20"/>
</dbReference>
<evidence type="ECO:0000256" key="1">
    <source>
        <dbReference type="SAM" id="MobiDB-lite"/>
    </source>
</evidence>
<name>A0AAD2A9B9_9LAMI</name>
<proteinExistence type="predicted"/>
<dbReference type="PANTHER" id="PTHR33386">
    <property type="entry name" value="OS02G0740600 PROTEIN"/>
    <property type="match status" value="1"/>
</dbReference>
<keyword evidence="3" id="KW-1185">Reference proteome</keyword>
<organism evidence="2 3">
    <name type="scientific">Fraxinus pennsylvanica</name>
    <dbReference type="NCBI Taxonomy" id="56036"/>
    <lineage>
        <taxon>Eukaryota</taxon>
        <taxon>Viridiplantae</taxon>
        <taxon>Streptophyta</taxon>
        <taxon>Embryophyta</taxon>
        <taxon>Tracheophyta</taxon>
        <taxon>Spermatophyta</taxon>
        <taxon>Magnoliopsida</taxon>
        <taxon>eudicotyledons</taxon>
        <taxon>Gunneridae</taxon>
        <taxon>Pentapetalae</taxon>
        <taxon>asterids</taxon>
        <taxon>lamiids</taxon>
        <taxon>Lamiales</taxon>
        <taxon>Oleaceae</taxon>
        <taxon>Oleeae</taxon>
        <taxon>Fraxinus</taxon>
    </lineage>
</organism>
<dbReference type="PANTHER" id="PTHR33386:SF26">
    <property type="entry name" value="ANKYRIN REPEAT PROTEIN"/>
    <property type="match status" value="1"/>
</dbReference>
<protein>
    <submittedName>
        <fullName evidence="2">Uncharacterized protein</fullName>
    </submittedName>
</protein>